<name>A0A495VK32_9RHOO</name>
<dbReference type="CDD" id="cd03017">
    <property type="entry name" value="PRX_BCP"/>
    <property type="match status" value="1"/>
</dbReference>
<accession>A0A495VK32</accession>
<dbReference type="GO" id="GO:0045454">
    <property type="term" value="P:cell redox homeostasis"/>
    <property type="evidence" value="ECO:0007669"/>
    <property type="project" value="TreeGrafter"/>
</dbReference>
<evidence type="ECO:0000256" key="10">
    <source>
        <dbReference type="ARBA" id="ARBA00038489"/>
    </source>
</evidence>
<evidence type="ECO:0000256" key="5">
    <source>
        <dbReference type="ARBA" id="ARBA00022862"/>
    </source>
</evidence>
<dbReference type="GO" id="GO:0034599">
    <property type="term" value="P:cellular response to oxidative stress"/>
    <property type="evidence" value="ECO:0007669"/>
    <property type="project" value="TreeGrafter"/>
</dbReference>
<organism evidence="15 16">
    <name type="scientific">Azonexus fungiphilus</name>
    <dbReference type="NCBI Taxonomy" id="146940"/>
    <lineage>
        <taxon>Bacteria</taxon>
        <taxon>Pseudomonadati</taxon>
        <taxon>Pseudomonadota</taxon>
        <taxon>Betaproteobacteria</taxon>
        <taxon>Rhodocyclales</taxon>
        <taxon>Azonexaceae</taxon>
        <taxon>Azonexus</taxon>
    </lineage>
</organism>
<evidence type="ECO:0000256" key="3">
    <source>
        <dbReference type="ARBA" id="ARBA00013017"/>
    </source>
</evidence>
<keyword evidence="7" id="KW-1015">Disulfide bond</keyword>
<evidence type="ECO:0000256" key="9">
    <source>
        <dbReference type="ARBA" id="ARBA00032824"/>
    </source>
</evidence>
<dbReference type="PIRSF" id="PIRSF000239">
    <property type="entry name" value="AHPC"/>
    <property type="match status" value="1"/>
</dbReference>
<keyword evidence="8" id="KW-0676">Redox-active center</keyword>
<sequence>MLLKNGDQAPTFSLPDADMETVDLAAFRNRNHVVLMFYPKDGTPCCTREVTDFADHEDDFRKHGCIVLGINREDCLKHQDFRDKEGIGIGLLSDAEGTVCQQYGVWQAREVEGQQKFGIVRSTFVIDRNGLIRHALYNVNYKGHALEVLGLVKELNS</sequence>
<dbReference type="SUPFAM" id="SSF52833">
    <property type="entry name" value="Thioredoxin-like"/>
    <property type="match status" value="1"/>
</dbReference>
<dbReference type="PANTHER" id="PTHR42801">
    <property type="entry name" value="THIOREDOXIN-DEPENDENT PEROXIDE REDUCTASE"/>
    <property type="match status" value="1"/>
</dbReference>
<evidence type="ECO:0000313" key="15">
    <source>
        <dbReference type="EMBL" id="RKT49709.1"/>
    </source>
</evidence>
<dbReference type="InterPro" id="IPR000866">
    <property type="entry name" value="AhpC/TSA"/>
</dbReference>
<comment type="subunit">
    <text evidence="2">Monomer.</text>
</comment>
<dbReference type="EC" id="1.11.1.24" evidence="3"/>
<evidence type="ECO:0000259" key="14">
    <source>
        <dbReference type="PROSITE" id="PS51352"/>
    </source>
</evidence>
<dbReference type="Proteomes" id="UP000270626">
    <property type="component" value="Unassembled WGS sequence"/>
</dbReference>
<dbReference type="AlphaFoldDB" id="A0A495VK32"/>
<dbReference type="Pfam" id="PF00578">
    <property type="entry name" value="AhpC-TSA"/>
    <property type="match status" value="1"/>
</dbReference>
<comment type="similarity">
    <text evidence="10">Belongs to the peroxiredoxin family. BCP/PrxQ subfamily.</text>
</comment>
<evidence type="ECO:0000256" key="1">
    <source>
        <dbReference type="ARBA" id="ARBA00003330"/>
    </source>
</evidence>
<evidence type="ECO:0000256" key="7">
    <source>
        <dbReference type="ARBA" id="ARBA00023157"/>
    </source>
</evidence>
<gene>
    <name evidence="15" type="ORF">DFR40_3375</name>
</gene>
<evidence type="ECO:0000256" key="11">
    <source>
        <dbReference type="ARBA" id="ARBA00042639"/>
    </source>
</evidence>
<dbReference type="Gene3D" id="3.40.30.10">
    <property type="entry name" value="Glutaredoxin"/>
    <property type="match status" value="1"/>
</dbReference>
<dbReference type="EMBL" id="RBXP01000020">
    <property type="protein sequence ID" value="RKT49709.1"/>
    <property type="molecule type" value="Genomic_DNA"/>
</dbReference>
<dbReference type="PROSITE" id="PS51352">
    <property type="entry name" value="THIOREDOXIN_2"/>
    <property type="match status" value="1"/>
</dbReference>
<dbReference type="InterPro" id="IPR013766">
    <property type="entry name" value="Thioredoxin_domain"/>
</dbReference>
<evidence type="ECO:0000313" key="16">
    <source>
        <dbReference type="Proteomes" id="UP000270626"/>
    </source>
</evidence>
<evidence type="ECO:0000256" key="2">
    <source>
        <dbReference type="ARBA" id="ARBA00011245"/>
    </source>
</evidence>
<evidence type="ECO:0000256" key="6">
    <source>
        <dbReference type="ARBA" id="ARBA00023002"/>
    </source>
</evidence>
<feature type="domain" description="Thioredoxin" evidence="14">
    <location>
        <begin position="3"/>
        <end position="157"/>
    </location>
</feature>
<dbReference type="InterPro" id="IPR050924">
    <property type="entry name" value="Peroxiredoxin_BCP/PrxQ"/>
</dbReference>
<keyword evidence="5" id="KW-0049">Antioxidant</keyword>
<comment type="catalytic activity">
    <reaction evidence="12">
        <text>a hydroperoxide + [thioredoxin]-dithiol = an alcohol + [thioredoxin]-disulfide + H2O</text>
        <dbReference type="Rhea" id="RHEA:62620"/>
        <dbReference type="Rhea" id="RHEA-COMP:10698"/>
        <dbReference type="Rhea" id="RHEA-COMP:10700"/>
        <dbReference type="ChEBI" id="CHEBI:15377"/>
        <dbReference type="ChEBI" id="CHEBI:29950"/>
        <dbReference type="ChEBI" id="CHEBI:30879"/>
        <dbReference type="ChEBI" id="CHEBI:35924"/>
        <dbReference type="ChEBI" id="CHEBI:50058"/>
        <dbReference type="EC" id="1.11.1.24"/>
    </reaction>
</comment>
<keyword evidence="6" id="KW-0560">Oxidoreductase</keyword>
<keyword evidence="16" id="KW-1185">Reference proteome</keyword>
<reference evidence="15 16" key="1">
    <citation type="submission" date="2018-10" db="EMBL/GenBank/DDBJ databases">
        <title>Genomic Encyclopedia of Type Strains, Phase IV (KMG-IV): sequencing the most valuable type-strain genomes for metagenomic binning, comparative biology and taxonomic classification.</title>
        <authorList>
            <person name="Goeker M."/>
        </authorList>
    </citation>
    <scope>NUCLEOTIDE SEQUENCE [LARGE SCALE GENOMIC DNA]</scope>
    <source>
        <strain evidence="15 16">DSM 23841</strain>
    </source>
</reference>
<dbReference type="InterPro" id="IPR036249">
    <property type="entry name" value="Thioredoxin-like_sf"/>
</dbReference>
<comment type="caution">
    <text evidence="15">The sequence shown here is derived from an EMBL/GenBank/DDBJ whole genome shotgun (WGS) entry which is preliminary data.</text>
</comment>
<dbReference type="FunFam" id="3.40.30.10:FF:000007">
    <property type="entry name" value="Thioredoxin-dependent thiol peroxidase"/>
    <property type="match status" value="1"/>
</dbReference>
<keyword evidence="4" id="KW-0575">Peroxidase</keyword>
<dbReference type="GO" id="GO:0005737">
    <property type="term" value="C:cytoplasm"/>
    <property type="evidence" value="ECO:0007669"/>
    <property type="project" value="TreeGrafter"/>
</dbReference>
<evidence type="ECO:0000256" key="8">
    <source>
        <dbReference type="ARBA" id="ARBA00023284"/>
    </source>
</evidence>
<evidence type="ECO:0000256" key="12">
    <source>
        <dbReference type="ARBA" id="ARBA00049091"/>
    </source>
</evidence>
<comment type="function">
    <text evidence="1">Thiol-specific peroxidase that catalyzes the reduction of hydrogen peroxide and organic hydroperoxides to water and alcohols, respectively. Plays a role in cell protection against oxidative stress by detoxifying peroxides and as sensor of hydrogen peroxide-mediated signaling events.</text>
</comment>
<proteinExistence type="inferred from homology"/>
<evidence type="ECO:0000256" key="13">
    <source>
        <dbReference type="PIRSR" id="PIRSR000239-1"/>
    </source>
</evidence>
<protein>
    <recommendedName>
        <fullName evidence="3">thioredoxin-dependent peroxiredoxin</fullName>
        <ecNumber evidence="3">1.11.1.24</ecNumber>
    </recommendedName>
    <alternativeName>
        <fullName evidence="9">Thioredoxin peroxidase</fullName>
    </alternativeName>
    <alternativeName>
        <fullName evidence="11">Thioredoxin-dependent peroxiredoxin Bcp</fullName>
    </alternativeName>
</protein>
<dbReference type="GO" id="GO:0008379">
    <property type="term" value="F:thioredoxin peroxidase activity"/>
    <property type="evidence" value="ECO:0007669"/>
    <property type="project" value="TreeGrafter"/>
</dbReference>
<dbReference type="InterPro" id="IPR024706">
    <property type="entry name" value="Peroxiredoxin_AhpC-typ"/>
</dbReference>
<dbReference type="PANTHER" id="PTHR42801:SF4">
    <property type="entry name" value="AHPC_TSA FAMILY PROTEIN"/>
    <property type="match status" value="1"/>
</dbReference>
<evidence type="ECO:0000256" key="4">
    <source>
        <dbReference type="ARBA" id="ARBA00022559"/>
    </source>
</evidence>
<feature type="active site" description="Cysteine sulfenic acid (-SOH) intermediate; for peroxidase activity" evidence="13">
    <location>
        <position position="46"/>
    </location>
</feature>